<dbReference type="InterPro" id="IPR023393">
    <property type="entry name" value="START-like_dom_sf"/>
</dbReference>
<evidence type="ECO:0000313" key="2">
    <source>
        <dbReference type="Proteomes" id="UP000198649"/>
    </source>
</evidence>
<dbReference type="Pfam" id="PF10604">
    <property type="entry name" value="Polyketide_cyc2"/>
    <property type="match status" value="1"/>
</dbReference>
<proteinExistence type="predicted"/>
<dbReference type="Proteomes" id="UP000198649">
    <property type="component" value="Unassembled WGS sequence"/>
</dbReference>
<organism evidence="1 2">
    <name type="scientific">Nocardioides psychrotolerans</name>
    <dbReference type="NCBI Taxonomy" id="1005945"/>
    <lineage>
        <taxon>Bacteria</taxon>
        <taxon>Bacillati</taxon>
        <taxon>Actinomycetota</taxon>
        <taxon>Actinomycetes</taxon>
        <taxon>Propionibacteriales</taxon>
        <taxon>Nocardioidaceae</taxon>
        <taxon>Nocardioides</taxon>
    </lineage>
</organism>
<dbReference type="RefSeq" id="WP_091116991.1">
    <property type="nucleotide sequence ID" value="NZ_BKAF01000030.1"/>
</dbReference>
<dbReference type="STRING" id="1005945.SAMN05216561_12238"/>
<keyword evidence="2" id="KW-1185">Reference proteome</keyword>
<gene>
    <name evidence="1" type="ORF">SAMN05216561_12238</name>
</gene>
<accession>A0A1I3PWU8</accession>
<dbReference type="InterPro" id="IPR019587">
    <property type="entry name" value="Polyketide_cyclase/dehydratase"/>
</dbReference>
<reference evidence="1 2" key="1">
    <citation type="submission" date="2016-10" db="EMBL/GenBank/DDBJ databases">
        <authorList>
            <person name="de Groot N.N."/>
        </authorList>
    </citation>
    <scope>NUCLEOTIDE SEQUENCE [LARGE SCALE GENOMIC DNA]</scope>
    <source>
        <strain evidence="1 2">CGMCC 1.11156</strain>
    </source>
</reference>
<dbReference type="Gene3D" id="3.30.530.20">
    <property type="match status" value="1"/>
</dbReference>
<dbReference type="EMBL" id="FOQG01000022">
    <property type="protein sequence ID" value="SFJ25910.1"/>
    <property type="molecule type" value="Genomic_DNA"/>
</dbReference>
<name>A0A1I3PWU8_9ACTN</name>
<sequence length="136" mass="15144">MHFPVSPEVAFDYLADPVNRPEWQSSLKGVEDIDGLVRVGQSWIDVTTPGLRPRMETTELDRPRRWTERGTWRMVTAELTLEFAPAPGGCEVGVQMHLEASGLLRPVGPLLTRLSPLAVRSDLKRAAAILAKRYPA</sequence>
<protein>
    <submittedName>
        <fullName evidence="1">Polyketide cyclase / dehydrase and lipid transport</fullName>
    </submittedName>
</protein>
<dbReference type="AlphaFoldDB" id="A0A1I3PWU8"/>
<dbReference type="SUPFAM" id="SSF55961">
    <property type="entry name" value="Bet v1-like"/>
    <property type="match status" value="1"/>
</dbReference>
<evidence type="ECO:0000313" key="1">
    <source>
        <dbReference type="EMBL" id="SFJ25910.1"/>
    </source>
</evidence>
<dbReference type="OrthoDB" id="7838135at2"/>